<keyword evidence="2" id="KW-0673">Quorum sensing</keyword>
<proteinExistence type="predicted"/>
<feature type="transmembrane region" description="Helical" evidence="8">
    <location>
        <begin position="151"/>
        <end position="169"/>
    </location>
</feature>
<evidence type="ECO:0000256" key="7">
    <source>
        <dbReference type="ARBA" id="ARBA00023136"/>
    </source>
</evidence>
<dbReference type="EMBL" id="RLII01000027">
    <property type="protein sequence ID" value="RXE57986.1"/>
    <property type="molecule type" value="Genomic_DNA"/>
</dbReference>
<keyword evidence="7 8" id="KW-0472">Membrane</keyword>
<dbReference type="GO" id="GO:0006508">
    <property type="term" value="P:proteolysis"/>
    <property type="evidence" value="ECO:0007669"/>
    <property type="project" value="UniProtKB-KW"/>
</dbReference>
<feature type="transmembrane region" description="Helical" evidence="8">
    <location>
        <begin position="56"/>
        <end position="73"/>
    </location>
</feature>
<evidence type="ECO:0000256" key="1">
    <source>
        <dbReference type="ARBA" id="ARBA00022475"/>
    </source>
</evidence>
<organism evidence="9 10">
    <name type="scientific">Acetivibrio mesophilus</name>
    <dbReference type="NCBI Taxonomy" id="2487273"/>
    <lineage>
        <taxon>Bacteria</taxon>
        <taxon>Bacillati</taxon>
        <taxon>Bacillota</taxon>
        <taxon>Clostridia</taxon>
        <taxon>Eubacteriales</taxon>
        <taxon>Oscillospiraceae</taxon>
        <taxon>Acetivibrio</taxon>
    </lineage>
</organism>
<reference evidence="10" key="1">
    <citation type="submission" date="2018-11" db="EMBL/GenBank/DDBJ databases">
        <title>Genome sequencing of a novel mesophilic and cellulolytic organism within the genus Hungateiclostridium.</title>
        <authorList>
            <person name="Rettenmaier R."/>
            <person name="Liebl W."/>
            <person name="Zverlov V."/>
        </authorList>
    </citation>
    <scope>NUCLEOTIDE SEQUENCE [LARGE SCALE GENOMIC DNA]</scope>
    <source>
        <strain evidence="10">N2K1</strain>
    </source>
</reference>
<dbReference type="OrthoDB" id="2854767at2"/>
<evidence type="ECO:0000256" key="8">
    <source>
        <dbReference type="SAM" id="Phobius"/>
    </source>
</evidence>
<dbReference type="Pfam" id="PF04647">
    <property type="entry name" value="AgrB"/>
    <property type="match status" value="1"/>
</dbReference>
<dbReference type="Proteomes" id="UP000289166">
    <property type="component" value="Unassembled WGS sequence"/>
</dbReference>
<evidence type="ECO:0000256" key="2">
    <source>
        <dbReference type="ARBA" id="ARBA00022654"/>
    </source>
</evidence>
<feature type="transmembrane region" description="Helical" evidence="8">
    <location>
        <begin position="28"/>
        <end position="50"/>
    </location>
</feature>
<feature type="transmembrane region" description="Helical" evidence="8">
    <location>
        <begin position="85"/>
        <end position="103"/>
    </location>
</feature>
<dbReference type="InterPro" id="IPR006741">
    <property type="entry name" value="AgrB"/>
</dbReference>
<keyword evidence="10" id="KW-1185">Reference proteome</keyword>
<evidence type="ECO:0000256" key="3">
    <source>
        <dbReference type="ARBA" id="ARBA00022670"/>
    </source>
</evidence>
<dbReference type="GO" id="GO:0008233">
    <property type="term" value="F:peptidase activity"/>
    <property type="evidence" value="ECO:0007669"/>
    <property type="project" value="UniProtKB-KW"/>
</dbReference>
<evidence type="ECO:0000313" key="9">
    <source>
        <dbReference type="EMBL" id="RXE57986.1"/>
    </source>
</evidence>
<feature type="transmembrane region" description="Helical" evidence="8">
    <location>
        <begin position="175"/>
        <end position="197"/>
    </location>
</feature>
<dbReference type="GO" id="GO:0016020">
    <property type="term" value="C:membrane"/>
    <property type="evidence" value="ECO:0007669"/>
    <property type="project" value="InterPro"/>
</dbReference>
<accession>A0A4Q0I1E1</accession>
<keyword evidence="5" id="KW-0378">Hydrolase</keyword>
<evidence type="ECO:0000256" key="4">
    <source>
        <dbReference type="ARBA" id="ARBA00022692"/>
    </source>
</evidence>
<keyword evidence="3" id="KW-0645">Protease</keyword>
<dbReference type="SMART" id="SM00793">
    <property type="entry name" value="AgrB"/>
    <property type="match status" value="1"/>
</dbReference>
<sequence>MRFIHALSYKSADYLMKQMKGNHESRRVYYFGFQIIIGAIFKGLLLILLASITQTVLPSLTIVAVFVALRQIAGGYHMKTYGKCIAASLGMFITAALISKYTYHLWNRTSIVFFVILTFIISLVSLLKWAPSDNPNRPITKQEEINKFKRLSVLFIIMWLFASLTAVHFKLNMYTLAGCFGVILEVFTITPLGHRFFTGLEQGMDRVKNG</sequence>
<keyword evidence="4 8" id="KW-0812">Transmembrane</keyword>
<dbReference type="RefSeq" id="WP_128706346.1">
    <property type="nucleotide sequence ID" value="NZ_RLII01000027.1"/>
</dbReference>
<name>A0A4Q0I1E1_9FIRM</name>
<evidence type="ECO:0000256" key="6">
    <source>
        <dbReference type="ARBA" id="ARBA00022989"/>
    </source>
</evidence>
<dbReference type="AlphaFoldDB" id="A0A4Q0I1E1"/>
<protein>
    <submittedName>
        <fullName evidence="9">Accessory regulator AgrB</fullName>
    </submittedName>
</protein>
<evidence type="ECO:0000313" key="10">
    <source>
        <dbReference type="Proteomes" id="UP000289166"/>
    </source>
</evidence>
<feature type="transmembrane region" description="Helical" evidence="8">
    <location>
        <begin position="109"/>
        <end position="130"/>
    </location>
</feature>
<comment type="caution">
    <text evidence="9">The sequence shown here is derived from an EMBL/GenBank/DDBJ whole genome shotgun (WGS) entry which is preliminary data.</text>
</comment>
<dbReference type="GO" id="GO:0009372">
    <property type="term" value="P:quorum sensing"/>
    <property type="evidence" value="ECO:0007669"/>
    <property type="project" value="UniProtKB-KW"/>
</dbReference>
<evidence type="ECO:0000256" key="5">
    <source>
        <dbReference type="ARBA" id="ARBA00022801"/>
    </source>
</evidence>
<gene>
    <name evidence="9" type="ORF">EFD62_14485</name>
</gene>
<keyword evidence="1" id="KW-1003">Cell membrane</keyword>
<keyword evidence="6 8" id="KW-1133">Transmembrane helix</keyword>